<protein>
    <submittedName>
        <fullName evidence="4">Outer membrane beta-barrel protein</fullName>
    </submittedName>
</protein>
<dbReference type="InterPro" id="IPR027385">
    <property type="entry name" value="Beta-barrel_OMP"/>
</dbReference>
<dbReference type="EMBL" id="CP061171">
    <property type="protein sequence ID" value="QNR86820.1"/>
    <property type="molecule type" value="Genomic_DNA"/>
</dbReference>
<dbReference type="Gene3D" id="2.40.160.20">
    <property type="match status" value="1"/>
</dbReference>
<dbReference type="InterPro" id="IPR011250">
    <property type="entry name" value="OMP/PagP_B-barrel"/>
</dbReference>
<reference evidence="4 5" key="1">
    <citation type="submission" date="2020-09" db="EMBL/GenBank/DDBJ databases">
        <title>Pedobacter sp. SW-16 isolated from soil near Yeocheon.</title>
        <authorList>
            <person name="Im H.S."/>
            <person name="Joung Y."/>
            <person name="Lee S.-S."/>
        </authorList>
    </citation>
    <scope>NUCLEOTIDE SEQUENCE [LARGE SCALE GENOMIC DNA]</scope>
    <source>
        <strain evidence="4 5">SW-16</strain>
    </source>
</reference>
<feature type="domain" description="Outer membrane protein beta-barrel" evidence="3">
    <location>
        <begin position="9"/>
        <end position="189"/>
    </location>
</feature>
<evidence type="ECO:0000313" key="4">
    <source>
        <dbReference type="EMBL" id="QNR86820.1"/>
    </source>
</evidence>
<evidence type="ECO:0000256" key="2">
    <source>
        <dbReference type="SAM" id="SignalP"/>
    </source>
</evidence>
<evidence type="ECO:0000259" key="3">
    <source>
        <dbReference type="Pfam" id="PF13505"/>
    </source>
</evidence>
<feature type="chain" id="PRO_5046680145" evidence="2">
    <location>
        <begin position="21"/>
        <end position="189"/>
    </location>
</feature>
<name>A0ABX6TSX7_9SPHI</name>
<proteinExistence type="predicted"/>
<accession>A0ABX6TSX7</accession>
<dbReference type="RefSeq" id="WP_190328886.1">
    <property type="nucleotide sequence ID" value="NZ_CP061171.1"/>
</dbReference>
<evidence type="ECO:0000313" key="5">
    <source>
        <dbReference type="Proteomes" id="UP000516439"/>
    </source>
</evidence>
<keyword evidence="1 2" id="KW-0732">Signal</keyword>
<gene>
    <name evidence="4" type="ORF">H9N25_10730</name>
</gene>
<dbReference type="SUPFAM" id="SSF56925">
    <property type="entry name" value="OMPA-like"/>
    <property type="match status" value="1"/>
</dbReference>
<organism evidence="4 5">
    <name type="scientific">Pedobacter riviphilus</name>
    <dbReference type="NCBI Taxonomy" id="2766984"/>
    <lineage>
        <taxon>Bacteria</taxon>
        <taxon>Pseudomonadati</taxon>
        <taxon>Bacteroidota</taxon>
        <taxon>Sphingobacteriia</taxon>
        <taxon>Sphingobacteriales</taxon>
        <taxon>Sphingobacteriaceae</taxon>
        <taxon>Pedobacter</taxon>
    </lineage>
</organism>
<dbReference type="Pfam" id="PF13505">
    <property type="entry name" value="OMP_b-brl"/>
    <property type="match status" value="1"/>
</dbReference>
<feature type="signal peptide" evidence="2">
    <location>
        <begin position="1"/>
        <end position="20"/>
    </location>
</feature>
<keyword evidence="5" id="KW-1185">Reference proteome</keyword>
<dbReference type="Proteomes" id="UP000516439">
    <property type="component" value="Chromosome"/>
</dbReference>
<evidence type="ECO:0000256" key="1">
    <source>
        <dbReference type="ARBA" id="ARBA00022729"/>
    </source>
</evidence>
<sequence>MIRNLLLSALLIFSATYGQSQQINSNRTKHFYITPGIEILKSTHRNYFYGGSIKVNYLFQNGLEPGVGIEFAGTSLHKSNHYTLRNLRFFPIYANLKYNIKPLGKICPFAETSLGISINRYKSSYDFGPPEIIQVRESGFYTYLGLGAKFSLTPKIKALLGAGFKGYKMSLNDLDINPHGVSLNLGVTF</sequence>